<dbReference type="GO" id="GO:0006508">
    <property type="term" value="P:proteolysis"/>
    <property type="evidence" value="ECO:0007669"/>
    <property type="project" value="InterPro"/>
</dbReference>
<evidence type="ECO:0000313" key="3">
    <source>
        <dbReference type="EMBL" id="UMM19977.1"/>
    </source>
</evidence>
<keyword evidence="2" id="KW-0812">Transmembrane</keyword>
<accession>A0AAE9EEM6</accession>
<evidence type="ECO:0000313" key="4">
    <source>
        <dbReference type="Proteomes" id="UP000829354"/>
    </source>
</evidence>
<dbReference type="AlphaFoldDB" id="A0AAE9EEM6"/>
<feature type="compositionally biased region" description="Polar residues" evidence="1">
    <location>
        <begin position="76"/>
        <end position="86"/>
    </location>
</feature>
<sequence length="189" mass="21158">MALKEKCSNPLMSLVIILVLLVVALITAVIVLRLDKNPRISGPPEELRNATNSPESLNPQKNKIYTLKPSDPPKIQPTNPTNSRPNIPNFKPRNVCESPECITLAHQLLETLIQKTSKRVLANFLIINYIDLFTKSLLIDPDDVGKCDEMATDNLPEAGFSVIVKNHFDRENIQIVSDLVEEIKIVLKN</sequence>
<reference evidence="3 4" key="1">
    <citation type="submission" date="2022-04" db="EMBL/GenBank/DDBJ databases">
        <title>Chromosome-level reference genomes for two strains of Caenorhabditis briggsae: an improved platform for comparative genomics.</title>
        <authorList>
            <person name="Stevens L."/>
            <person name="Andersen E."/>
        </authorList>
    </citation>
    <scope>NUCLEOTIDE SEQUENCE [LARGE SCALE GENOMIC DNA]</scope>
    <source>
        <strain evidence="3">VX34</strain>
        <tissue evidence="3">Whole-organism</tissue>
    </source>
</reference>
<keyword evidence="4" id="KW-1185">Reference proteome</keyword>
<organism evidence="3 4">
    <name type="scientific">Caenorhabditis briggsae</name>
    <dbReference type="NCBI Taxonomy" id="6238"/>
    <lineage>
        <taxon>Eukaryota</taxon>
        <taxon>Metazoa</taxon>
        <taxon>Ecdysozoa</taxon>
        <taxon>Nematoda</taxon>
        <taxon>Chromadorea</taxon>
        <taxon>Rhabditida</taxon>
        <taxon>Rhabditina</taxon>
        <taxon>Rhabditomorpha</taxon>
        <taxon>Rhabditoidea</taxon>
        <taxon>Rhabditidae</taxon>
        <taxon>Peloderinae</taxon>
        <taxon>Caenorhabditis</taxon>
    </lineage>
</organism>
<feature type="compositionally biased region" description="Polar residues" evidence="1">
    <location>
        <begin position="49"/>
        <end position="63"/>
    </location>
</feature>
<feature type="transmembrane region" description="Helical" evidence="2">
    <location>
        <begin position="12"/>
        <end position="32"/>
    </location>
</feature>
<feature type="region of interest" description="Disordered" evidence="1">
    <location>
        <begin position="41"/>
        <end position="89"/>
    </location>
</feature>
<dbReference type="InterPro" id="IPR042089">
    <property type="entry name" value="Peptidase_M13_dom_2"/>
</dbReference>
<keyword evidence="2" id="KW-0472">Membrane</keyword>
<dbReference type="SUPFAM" id="SSF55486">
    <property type="entry name" value="Metalloproteases ('zincins'), catalytic domain"/>
    <property type="match status" value="1"/>
</dbReference>
<dbReference type="Gene3D" id="1.10.1380.10">
    <property type="entry name" value="Neutral endopeptidase , domain2"/>
    <property type="match status" value="1"/>
</dbReference>
<dbReference type="PROSITE" id="PS51885">
    <property type="entry name" value="NEPRILYSIN"/>
    <property type="match status" value="1"/>
</dbReference>
<evidence type="ECO:0000256" key="2">
    <source>
        <dbReference type="SAM" id="Phobius"/>
    </source>
</evidence>
<dbReference type="InterPro" id="IPR000718">
    <property type="entry name" value="Peptidase_M13"/>
</dbReference>
<proteinExistence type="predicted"/>
<protein>
    <submittedName>
        <fullName evidence="3">Uncharacterized protein</fullName>
    </submittedName>
</protein>
<dbReference type="Proteomes" id="UP000829354">
    <property type="component" value="Chromosome II"/>
</dbReference>
<dbReference type="GO" id="GO:0004222">
    <property type="term" value="F:metalloendopeptidase activity"/>
    <property type="evidence" value="ECO:0007669"/>
    <property type="project" value="InterPro"/>
</dbReference>
<name>A0AAE9EEM6_CAEBR</name>
<gene>
    <name evidence="3" type="ORF">L5515_015373</name>
</gene>
<keyword evidence="2" id="KW-1133">Transmembrane helix</keyword>
<evidence type="ECO:0000256" key="1">
    <source>
        <dbReference type="SAM" id="MobiDB-lite"/>
    </source>
</evidence>
<dbReference type="EMBL" id="CP092621">
    <property type="protein sequence ID" value="UMM19977.1"/>
    <property type="molecule type" value="Genomic_DNA"/>
</dbReference>